<dbReference type="Proteomes" id="UP001153269">
    <property type="component" value="Unassembled WGS sequence"/>
</dbReference>
<accession>A0A9N7VPY7</accession>
<sequence>MGRRRKRQQSSIWKVNVEGMCGGEDVMERERGGGDGGGFTGLIPSMWPRFTCRVIGGPRPNTDTEPIRVLTQTQSDRGGRMGGAGGVLDKVEQVTRVVGRMQEP</sequence>
<organism evidence="1 2">
    <name type="scientific">Pleuronectes platessa</name>
    <name type="common">European plaice</name>
    <dbReference type="NCBI Taxonomy" id="8262"/>
    <lineage>
        <taxon>Eukaryota</taxon>
        <taxon>Metazoa</taxon>
        <taxon>Chordata</taxon>
        <taxon>Craniata</taxon>
        <taxon>Vertebrata</taxon>
        <taxon>Euteleostomi</taxon>
        <taxon>Actinopterygii</taxon>
        <taxon>Neopterygii</taxon>
        <taxon>Teleostei</taxon>
        <taxon>Neoteleostei</taxon>
        <taxon>Acanthomorphata</taxon>
        <taxon>Carangaria</taxon>
        <taxon>Pleuronectiformes</taxon>
        <taxon>Pleuronectoidei</taxon>
        <taxon>Pleuronectidae</taxon>
        <taxon>Pleuronectes</taxon>
    </lineage>
</organism>
<keyword evidence="2" id="KW-1185">Reference proteome</keyword>
<evidence type="ECO:0000313" key="2">
    <source>
        <dbReference type="Proteomes" id="UP001153269"/>
    </source>
</evidence>
<reference evidence="1" key="1">
    <citation type="submission" date="2020-03" db="EMBL/GenBank/DDBJ databases">
        <authorList>
            <person name="Weist P."/>
        </authorList>
    </citation>
    <scope>NUCLEOTIDE SEQUENCE</scope>
</reference>
<dbReference type="AlphaFoldDB" id="A0A9N7VPY7"/>
<comment type="caution">
    <text evidence="1">The sequence shown here is derived from an EMBL/GenBank/DDBJ whole genome shotgun (WGS) entry which is preliminary data.</text>
</comment>
<dbReference type="EMBL" id="CADEAL010004214">
    <property type="protein sequence ID" value="CAB1454489.1"/>
    <property type="molecule type" value="Genomic_DNA"/>
</dbReference>
<name>A0A9N7VPY7_PLEPL</name>
<protein>
    <submittedName>
        <fullName evidence="1">Uncharacterized protein</fullName>
    </submittedName>
</protein>
<gene>
    <name evidence="1" type="ORF">PLEPLA_LOCUS42255</name>
</gene>
<evidence type="ECO:0000313" key="1">
    <source>
        <dbReference type="EMBL" id="CAB1454489.1"/>
    </source>
</evidence>
<proteinExistence type="predicted"/>